<keyword evidence="1" id="KW-0812">Transmembrane</keyword>
<proteinExistence type="predicted"/>
<dbReference type="InterPro" id="IPR003832">
    <property type="entry name" value="DUF212"/>
</dbReference>
<sequence>MLARIWTELVNMLCGLTLNEHVRIAVLAMLTAQVLKIFFYYLRNRKFNFKVFVQPGGMPSSHAAMVLSLAASIGFSDGWSSKTFAIALIFSMVVMYDAAGVRRAAGKQAAILNMLMQDFFTKKKINELRLKELLGHTPLEVFFGGLLGIVLAFAYHLIYNI</sequence>
<protein>
    <submittedName>
        <fullName evidence="2">Protein DUF212</fullName>
    </submittedName>
</protein>
<reference evidence="2 3" key="1">
    <citation type="journal article" date="2019" name="ISME J.">
        <title>Genome analyses of uncultured TG2/ZB3 bacteria in 'Margulisbacteria' specifically attached to ectosymbiotic spirochetes of protists in the termite gut.</title>
        <authorList>
            <person name="Utami Y.D."/>
            <person name="Kuwahara H."/>
            <person name="Igai K."/>
            <person name="Murakami T."/>
            <person name="Sugaya K."/>
            <person name="Morikawa T."/>
            <person name="Nagura Y."/>
            <person name="Yuki M."/>
            <person name="Deevong P."/>
            <person name="Inoue T."/>
            <person name="Kihara K."/>
            <person name="Lo N."/>
            <person name="Yamada A."/>
            <person name="Ohkuma M."/>
            <person name="Hongoh Y."/>
        </authorList>
    </citation>
    <scope>NUCLEOTIDE SEQUENCE [LARGE SCALE GENOMIC DNA]</scope>
    <source>
        <strain evidence="2">NkOx7-01</strain>
    </source>
</reference>
<keyword evidence="1" id="KW-1133">Transmembrane helix</keyword>
<accession>A0A388TCP7</accession>
<keyword evidence="1" id="KW-0472">Membrane</keyword>
<feature type="transmembrane region" description="Helical" evidence="1">
    <location>
        <begin position="85"/>
        <end position="105"/>
    </location>
</feature>
<comment type="caution">
    <text evidence="2">The sequence shown here is derived from an EMBL/GenBank/DDBJ whole genome shotgun (WGS) entry which is preliminary data.</text>
</comment>
<dbReference type="Proteomes" id="UP000269352">
    <property type="component" value="Unassembled WGS sequence"/>
</dbReference>
<dbReference type="PANTHER" id="PTHR31446">
    <property type="entry name" value="ACID PHOSPHATASE/VANADIUM-DEPENDENT HALOPEROXIDASE-RELATED PROTEIN"/>
    <property type="match status" value="1"/>
</dbReference>
<organism evidence="2 3">
    <name type="scientific">Termititenax aidoneus</name>
    <dbReference type="NCBI Taxonomy" id="2218524"/>
    <lineage>
        <taxon>Bacteria</taxon>
        <taxon>Bacillati</taxon>
        <taxon>Candidatus Margulisiibacteriota</taxon>
        <taxon>Candidatus Termititenacia</taxon>
        <taxon>Candidatus Termititenacales</taxon>
        <taxon>Candidatus Termititenacaceae</taxon>
        <taxon>Candidatus Termititenax</taxon>
    </lineage>
</organism>
<name>A0A388TCP7_TERA1</name>
<dbReference type="PANTHER" id="PTHR31446:SF29">
    <property type="entry name" value="ACID PHOSPHATASE_VANADIUM-DEPENDENT HALOPEROXIDASE-RELATED PROTEIN"/>
    <property type="match status" value="1"/>
</dbReference>
<dbReference type="AlphaFoldDB" id="A0A388TCP7"/>
<keyword evidence="3" id="KW-1185">Reference proteome</keyword>
<feature type="transmembrane region" description="Helical" evidence="1">
    <location>
        <begin position="22"/>
        <end position="42"/>
    </location>
</feature>
<dbReference type="Pfam" id="PF02681">
    <property type="entry name" value="DUF212"/>
    <property type="match status" value="1"/>
</dbReference>
<dbReference type="EMBL" id="BGZN01000013">
    <property type="protein sequence ID" value="GBR73576.1"/>
    <property type="molecule type" value="Genomic_DNA"/>
</dbReference>
<evidence type="ECO:0000313" key="3">
    <source>
        <dbReference type="Proteomes" id="UP000269352"/>
    </source>
</evidence>
<evidence type="ECO:0000256" key="1">
    <source>
        <dbReference type="SAM" id="Phobius"/>
    </source>
</evidence>
<evidence type="ECO:0000313" key="2">
    <source>
        <dbReference type="EMBL" id="GBR73576.1"/>
    </source>
</evidence>
<feature type="transmembrane region" description="Helical" evidence="1">
    <location>
        <begin position="139"/>
        <end position="158"/>
    </location>
</feature>
<gene>
    <name evidence="2" type="ORF">NO1_0925</name>
</gene>